<dbReference type="OrthoDB" id="5840026at2759"/>
<name>A0A016VVN5_9BILA</name>
<keyword evidence="4" id="KW-1185">Reference proteome</keyword>
<evidence type="ECO:0000313" key="4">
    <source>
        <dbReference type="Proteomes" id="UP000024635"/>
    </source>
</evidence>
<evidence type="ECO:0000313" key="3">
    <source>
        <dbReference type="EMBL" id="EYC31465.1"/>
    </source>
</evidence>
<accession>A0A016VVN5</accession>
<gene>
    <name evidence="3" type="primary">Acey_s0004.g2167</name>
    <name evidence="3" type="ORF">Y032_0004g2167</name>
</gene>
<comment type="caution">
    <text evidence="3">The sequence shown here is derived from an EMBL/GenBank/DDBJ whole genome shotgun (WGS) entry which is preliminary data.</text>
</comment>
<feature type="region of interest" description="Disordered" evidence="1">
    <location>
        <begin position="53"/>
        <end position="72"/>
    </location>
</feature>
<sequence>MCDRDRLCHSRSEEAGSAEKQESVDDPDDYGYHTPKNIFNAEMSRLSQMQLSTYTQQTPPTPELDVDEEENPYSTIKKCPLRSSMVKNLESLIQKNATATQQKTRSVFYNDVSMDNMLRELESAPLAKKLSLLARFRDIDHVDIALFISFVLLILFGLFGFYILLNEF</sequence>
<organism evidence="3 4">
    <name type="scientific">Ancylostoma ceylanicum</name>
    <dbReference type="NCBI Taxonomy" id="53326"/>
    <lineage>
        <taxon>Eukaryota</taxon>
        <taxon>Metazoa</taxon>
        <taxon>Ecdysozoa</taxon>
        <taxon>Nematoda</taxon>
        <taxon>Chromadorea</taxon>
        <taxon>Rhabditida</taxon>
        <taxon>Rhabditina</taxon>
        <taxon>Rhabditomorpha</taxon>
        <taxon>Strongyloidea</taxon>
        <taxon>Ancylostomatidae</taxon>
        <taxon>Ancylostomatinae</taxon>
        <taxon>Ancylostoma</taxon>
    </lineage>
</organism>
<evidence type="ECO:0000256" key="1">
    <source>
        <dbReference type="SAM" id="MobiDB-lite"/>
    </source>
</evidence>
<keyword evidence="2" id="KW-1133">Transmembrane helix</keyword>
<protein>
    <submittedName>
        <fullName evidence="3">Uncharacterized protein</fullName>
    </submittedName>
</protein>
<dbReference type="Proteomes" id="UP000024635">
    <property type="component" value="Unassembled WGS sequence"/>
</dbReference>
<dbReference type="EMBL" id="JARK01001340">
    <property type="protein sequence ID" value="EYC31465.1"/>
    <property type="molecule type" value="Genomic_DNA"/>
</dbReference>
<feature type="compositionally biased region" description="Basic and acidic residues" evidence="1">
    <location>
        <begin position="1"/>
        <end position="23"/>
    </location>
</feature>
<keyword evidence="2" id="KW-0472">Membrane</keyword>
<evidence type="ECO:0000256" key="2">
    <source>
        <dbReference type="SAM" id="Phobius"/>
    </source>
</evidence>
<keyword evidence="2" id="KW-0812">Transmembrane</keyword>
<feature type="transmembrane region" description="Helical" evidence="2">
    <location>
        <begin position="144"/>
        <end position="165"/>
    </location>
</feature>
<proteinExistence type="predicted"/>
<reference evidence="4" key="1">
    <citation type="journal article" date="2015" name="Nat. Genet.">
        <title>The genome and transcriptome of the zoonotic hookworm Ancylostoma ceylanicum identify infection-specific gene families.</title>
        <authorList>
            <person name="Schwarz E.M."/>
            <person name="Hu Y."/>
            <person name="Antoshechkin I."/>
            <person name="Miller M.M."/>
            <person name="Sternberg P.W."/>
            <person name="Aroian R.V."/>
        </authorList>
    </citation>
    <scope>NUCLEOTIDE SEQUENCE</scope>
    <source>
        <strain evidence="4">HY135</strain>
    </source>
</reference>
<feature type="region of interest" description="Disordered" evidence="1">
    <location>
        <begin position="1"/>
        <end position="36"/>
    </location>
</feature>
<dbReference type="AlphaFoldDB" id="A0A016VVN5"/>